<proteinExistence type="predicted"/>
<dbReference type="EMBL" id="JAGFBS010000012">
    <property type="protein sequence ID" value="KAG6376501.1"/>
    <property type="molecule type" value="Genomic_DNA"/>
</dbReference>
<organism evidence="2 3">
    <name type="scientific">Boletus reticuloceps</name>
    <dbReference type="NCBI Taxonomy" id="495285"/>
    <lineage>
        <taxon>Eukaryota</taxon>
        <taxon>Fungi</taxon>
        <taxon>Dikarya</taxon>
        <taxon>Basidiomycota</taxon>
        <taxon>Agaricomycotina</taxon>
        <taxon>Agaricomycetes</taxon>
        <taxon>Agaricomycetidae</taxon>
        <taxon>Boletales</taxon>
        <taxon>Boletineae</taxon>
        <taxon>Boletaceae</taxon>
        <taxon>Boletoideae</taxon>
        <taxon>Boletus</taxon>
    </lineage>
</organism>
<dbReference type="AlphaFoldDB" id="A0A8I3A981"/>
<name>A0A8I3A981_9AGAM</name>
<protein>
    <submittedName>
        <fullName evidence="2">Uncharacterized protein</fullName>
    </submittedName>
</protein>
<accession>A0A8I3A981</accession>
<evidence type="ECO:0000256" key="1">
    <source>
        <dbReference type="SAM" id="MobiDB-lite"/>
    </source>
</evidence>
<feature type="compositionally biased region" description="Polar residues" evidence="1">
    <location>
        <begin position="311"/>
        <end position="322"/>
    </location>
</feature>
<dbReference type="Proteomes" id="UP000683000">
    <property type="component" value="Unassembled WGS sequence"/>
</dbReference>
<evidence type="ECO:0000313" key="3">
    <source>
        <dbReference type="Proteomes" id="UP000683000"/>
    </source>
</evidence>
<comment type="caution">
    <text evidence="2">The sequence shown here is derived from an EMBL/GenBank/DDBJ whole genome shotgun (WGS) entry which is preliminary data.</text>
</comment>
<sequence>MITHREFSAWIVSEGRPLPEYLIAVDRNARKVSCWIPGQAGKNFSVHWKDGGTCTHSCAFISLDGFSVPGRFLFGYGEAFREGVRTGLNTERPFVFMEQPNTSSGGRSNANAGTIALKIRCVTIDGSRPANKVQRLPDPSRSQSHSLCIGYGEEGPAYEQFPRTWNVKHDGLGNRSYVTFVFRYRSRECLLSQGIMPVDDVLQIPPAVRQAHTMNHGVASVPISRGHSMLRTPKHIPSPLTRHNLERMGSALRNAFNPGSVPVRSATNVRTVGMSAACSHSQYPGGNAIDFSPDSEPNVLKADQADGSEWKATSNDKWGSLG</sequence>
<feature type="region of interest" description="Disordered" evidence="1">
    <location>
        <begin position="292"/>
        <end position="322"/>
    </location>
</feature>
<reference evidence="2" key="1">
    <citation type="submission" date="2021-03" db="EMBL/GenBank/DDBJ databases">
        <title>Evolutionary innovations through gain and loss of genes in the ectomycorrhizal Boletales.</title>
        <authorList>
            <person name="Wu G."/>
            <person name="Miyauchi S."/>
            <person name="Morin E."/>
            <person name="Yang Z.-L."/>
            <person name="Xu J."/>
            <person name="Martin F.M."/>
        </authorList>
    </citation>
    <scope>NUCLEOTIDE SEQUENCE</scope>
    <source>
        <strain evidence="2">BR01</strain>
    </source>
</reference>
<keyword evidence="3" id="KW-1185">Reference proteome</keyword>
<gene>
    <name evidence="2" type="ORF">JVT61DRAFT_2494</name>
</gene>
<evidence type="ECO:0000313" key="2">
    <source>
        <dbReference type="EMBL" id="KAG6376501.1"/>
    </source>
</evidence>
<dbReference type="OrthoDB" id="3237202at2759"/>